<evidence type="ECO:0000313" key="1">
    <source>
        <dbReference type="EMBL" id="GEU61295.1"/>
    </source>
</evidence>
<organism evidence="1">
    <name type="scientific">Tanacetum cinerariifolium</name>
    <name type="common">Dalmatian daisy</name>
    <name type="synonym">Chrysanthemum cinerariifolium</name>
    <dbReference type="NCBI Taxonomy" id="118510"/>
    <lineage>
        <taxon>Eukaryota</taxon>
        <taxon>Viridiplantae</taxon>
        <taxon>Streptophyta</taxon>
        <taxon>Embryophyta</taxon>
        <taxon>Tracheophyta</taxon>
        <taxon>Spermatophyta</taxon>
        <taxon>Magnoliopsida</taxon>
        <taxon>eudicotyledons</taxon>
        <taxon>Gunneridae</taxon>
        <taxon>Pentapetalae</taxon>
        <taxon>asterids</taxon>
        <taxon>campanulids</taxon>
        <taxon>Asterales</taxon>
        <taxon>Asteraceae</taxon>
        <taxon>Asteroideae</taxon>
        <taxon>Anthemideae</taxon>
        <taxon>Anthemidinae</taxon>
        <taxon>Tanacetum</taxon>
    </lineage>
</organism>
<accession>A0A6L2LM95</accession>
<protein>
    <submittedName>
        <fullName evidence="1">Uncharacterized protein</fullName>
    </submittedName>
</protein>
<dbReference type="EMBL" id="BKCJ010004480">
    <property type="protein sequence ID" value="GEU61295.1"/>
    <property type="molecule type" value="Genomic_DNA"/>
</dbReference>
<sequence length="113" mass="12615">MLCRSVVLSVVGNKMHKAFPLSVIKFPLAKEVPTTSEESSHCQKKRYATAKRISLLILPKEISDYTTLVIQSSIIESLENIALAKSSSQPKSTYKEAASLTEFKLKKIFLDKI</sequence>
<name>A0A6L2LM95_TANCI</name>
<reference evidence="1" key="1">
    <citation type="journal article" date="2019" name="Sci. Rep.">
        <title>Draft genome of Tanacetum cinerariifolium, the natural source of mosquito coil.</title>
        <authorList>
            <person name="Yamashiro T."/>
            <person name="Shiraishi A."/>
            <person name="Satake H."/>
            <person name="Nakayama K."/>
        </authorList>
    </citation>
    <scope>NUCLEOTIDE SEQUENCE</scope>
</reference>
<proteinExistence type="predicted"/>
<comment type="caution">
    <text evidence="1">The sequence shown here is derived from an EMBL/GenBank/DDBJ whole genome shotgun (WGS) entry which is preliminary data.</text>
</comment>
<dbReference type="AlphaFoldDB" id="A0A6L2LM95"/>
<gene>
    <name evidence="1" type="ORF">Tci_033273</name>
</gene>